<dbReference type="KEGG" id="taci:TDSAC_0937"/>
<dbReference type="PANTHER" id="PTHR42695">
    <property type="entry name" value="GLUTAMINE AMIDOTRANSFERASE YLR126C-RELATED"/>
    <property type="match status" value="1"/>
</dbReference>
<dbReference type="EMBL" id="CP020921">
    <property type="protein sequence ID" value="AWB10291.1"/>
    <property type="molecule type" value="Genomic_DNA"/>
</dbReference>
<keyword evidence="3" id="KW-1185">Reference proteome</keyword>
<dbReference type="Proteomes" id="UP000244792">
    <property type="component" value="Chromosome"/>
</dbReference>
<evidence type="ECO:0000313" key="3">
    <source>
        <dbReference type="Proteomes" id="UP000244792"/>
    </source>
</evidence>
<dbReference type="AlphaFoldDB" id="A0A2R4W0F6"/>
<sequence length="229" mass="26643">MKILAIRHVEEEGLGYLYNVFSERGFGIGTNIISIYDVFKNNISKIDLNEYNFLVILGGYMGVYDHDKYSFLKDEFKIVESALNKDLPVIGICLGSQILAHVLGARVYKGKEGKEIGWHKIYKQYDHKFIHNFPNEFKAFCWHGDTFDLPKDSLHIFSSDKYRNQGFIYKNSIGLQFHIEVDQNMILKWANLYSDEINNEKINKNSLITDVENIKKIHSYLVSLIDNML</sequence>
<keyword evidence="2" id="KW-0315">Glutamine amidotransferase</keyword>
<reference evidence="2 3" key="1">
    <citation type="submission" date="2017-04" db="EMBL/GenBank/DDBJ databases">
        <title>Genomic insights into metabolism of Thermodesulfobium acidiphilum.</title>
        <authorList>
            <person name="Toshchakov S.V."/>
            <person name="Frolov E.N."/>
            <person name="Kublanov I.V."/>
            <person name="Samarov N.I."/>
            <person name="Novikov A."/>
            <person name="Lebedinsky A.V."/>
            <person name="Bonch-Osmolovskaya E.A."/>
            <person name="Chernyh N.A."/>
        </authorList>
    </citation>
    <scope>NUCLEOTIDE SEQUENCE [LARGE SCALE GENOMIC DNA]</scope>
    <source>
        <strain evidence="2 3">3127-1</strain>
    </source>
</reference>
<evidence type="ECO:0000313" key="2">
    <source>
        <dbReference type="EMBL" id="AWB10291.1"/>
    </source>
</evidence>
<protein>
    <submittedName>
        <fullName evidence="2">GMP synthase-Glutamine amidotransferase</fullName>
    </submittedName>
</protein>
<dbReference type="PANTHER" id="PTHR42695:SF5">
    <property type="entry name" value="GLUTAMINE AMIDOTRANSFERASE YLR126C-RELATED"/>
    <property type="match status" value="1"/>
</dbReference>
<dbReference type="InterPro" id="IPR044992">
    <property type="entry name" value="ChyE-like"/>
</dbReference>
<evidence type="ECO:0000259" key="1">
    <source>
        <dbReference type="Pfam" id="PF00117"/>
    </source>
</evidence>
<dbReference type="InterPro" id="IPR017926">
    <property type="entry name" value="GATASE"/>
</dbReference>
<dbReference type="PROSITE" id="PS51273">
    <property type="entry name" value="GATASE_TYPE_1"/>
    <property type="match status" value="1"/>
</dbReference>
<accession>A0A2R4W0F6</accession>
<dbReference type="Gene3D" id="3.40.50.880">
    <property type="match status" value="1"/>
</dbReference>
<name>A0A2R4W0F6_THEAF</name>
<dbReference type="RefSeq" id="WP_108309104.1">
    <property type="nucleotide sequence ID" value="NZ_CP020921.1"/>
</dbReference>
<keyword evidence="2" id="KW-0808">Transferase</keyword>
<dbReference type="GO" id="GO:0005829">
    <property type="term" value="C:cytosol"/>
    <property type="evidence" value="ECO:0007669"/>
    <property type="project" value="TreeGrafter"/>
</dbReference>
<proteinExistence type="predicted"/>
<dbReference type="OrthoDB" id="9813383at2"/>
<feature type="domain" description="Glutamine amidotransferase" evidence="1">
    <location>
        <begin position="36"/>
        <end position="182"/>
    </location>
</feature>
<dbReference type="SUPFAM" id="SSF52317">
    <property type="entry name" value="Class I glutamine amidotransferase-like"/>
    <property type="match status" value="1"/>
</dbReference>
<organism evidence="2 3">
    <name type="scientific">Thermodesulfobium acidiphilum</name>
    <dbReference type="NCBI Taxonomy" id="1794699"/>
    <lineage>
        <taxon>Bacteria</taxon>
        <taxon>Pseudomonadati</taxon>
        <taxon>Thermodesulfobiota</taxon>
        <taxon>Thermodesulfobiia</taxon>
        <taxon>Thermodesulfobiales</taxon>
        <taxon>Thermodesulfobiaceae</taxon>
        <taxon>Thermodesulfobium</taxon>
    </lineage>
</organism>
<dbReference type="FunFam" id="3.40.50.880:FF:000033">
    <property type="entry name" value="Glutamine amidotransferase class-I"/>
    <property type="match status" value="1"/>
</dbReference>
<dbReference type="GO" id="GO:0016740">
    <property type="term" value="F:transferase activity"/>
    <property type="evidence" value="ECO:0007669"/>
    <property type="project" value="UniProtKB-KW"/>
</dbReference>
<dbReference type="CDD" id="cd01741">
    <property type="entry name" value="GATase1_1"/>
    <property type="match status" value="1"/>
</dbReference>
<dbReference type="InterPro" id="IPR029062">
    <property type="entry name" value="Class_I_gatase-like"/>
</dbReference>
<dbReference type="Pfam" id="PF00117">
    <property type="entry name" value="GATase"/>
    <property type="match status" value="1"/>
</dbReference>
<gene>
    <name evidence="2" type="ORF">TDSAC_0937</name>
</gene>